<comment type="function">
    <text evidence="1">Involved in DNA recombination.</text>
</comment>
<comment type="similarity">
    <text evidence="2">Belongs to the RmuC family.</text>
</comment>
<dbReference type="EMBL" id="PVTR01000001">
    <property type="protein sequence ID" value="PRY90424.1"/>
    <property type="molecule type" value="Genomic_DNA"/>
</dbReference>
<organism evidence="7 8">
    <name type="scientific">Mongoliibacter ruber</name>
    <dbReference type="NCBI Taxonomy" id="1750599"/>
    <lineage>
        <taxon>Bacteria</taxon>
        <taxon>Pseudomonadati</taxon>
        <taxon>Bacteroidota</taxon>
        <taxon>Cytophagia</taxon>
        <taxon>Cytophagales</taxon>
        <taxon>Cyclobacteriaceae</taxon>
        <taxon>Mongoliibacter</taxon>
    </lineage>
</organism>
<evidence type="ECO:0000256" key="2">
    <source>
        <dbReference type="ARBA" id="ARBA00009840"/>
    </source>
</evidence>
<keyword evidence="6" id="KW-0812">Transmembrane</keyword>
<comment type="caution">
    <text evidence="7">The sequence shown here is derived from an EMBL/GenBank/DDBJ whole genome shotgun (WGS) entry which is preliminary data.</text>
</comment>
<reference evidence="7 8" key="1">
    <citation type="submission" date="2018-03" db="EMBL/GenBank/DDBJ databases">
        <title>Genomic Encyclopedia of Archaeal and Bacterial Type Strains, Phase II (KMG-II): from individual species to whole genera.</title>
        <authorList>
            <person name="Goeker M."/>
        </authorList>
    </citation>
    <scope>NUCLEOTIDE SEQUENCE [LARGE SCALE GENOMIC DNA]</scope>
    <source>
        <strain evidence="7 8">DSM 27929</strain>
    </source>
</reference>
<evidence type="ECO:0000256" key="6">
    <source>
        <dbReference type="SAM" id="Phobius"/>
    </source>
</evidence>
<sequence length="417" mass="47332">MSIEIIIPFFLILQTILIAYLILSLNRRKSHGDGLEKQLSEIRQELNQQMQANRSELQAGLVNQFQLVFDNLRSNSKEQQEALKEFGILFRDNVNAFNALQKEKFQELVQKQERMLQSTEERLEKMRETVDEKLQKTLEARLGQSFELVSKQLLAVQKGLGEMQTLATGVGDLKRVLSNVKSRGVLGEYQLQGILENILSPDQYAYNVSVKKGMTERVEYAVKMPGTSDDGPVYLPIDAKFPQETYYRLLDAYDNGDKALVEAARNDLFKAIKKAAQDISQKYLHPPYTTDFALLFLPMESLYAEVVRDGHLAQMLQKDFKIVVTGPTTLAAMLNSLQMGFRTLAIQQRSSEVWKVLGAVKSEFSKFGDLISKAQKKINEASTDLDNLVGTRTRVIQRKLKEVEELPEEDGTQLLDG</sequence>
<keyword evidence="6" id="KW-1133">Transmembrane helix</keyword>
<proteinExistence type="inferred from homology"/>
<evidence type="ECO:0000313" key="7">
    <source>
        <dbReference type="EMBL" id="PRY90424.1"/>
    </source>
</evidence>
<gene>
    <name evidence="7" type="ORF">CLW00_10183</name>
</gene>
<dbReference type="RefSeq" id="WP_106131680.1">
    <property type="nucleotide sequence ID" value="NZ_PVTR01000001.1"/>
</dbReference>
<feature type="transmembrane region" description="Helical" evidence="6">
    <location>
        <begin position="6"/>
        <end position="23"/>
    </location>
</feature>
<keyword evidence="4" id="KW-0233">DNA recombination</keyword>
<keyword evidence="8" id="KW-1185">Reference proteome</keyword>
<name>A0A2T0WV19_9BACT</name>
<evidence type="ECO:0000256" key="1">
    <source>
        <dbReference type="ARBA" id="ARBA00003416"/>
    </source>
</evidence>
<evidence type="ECO:0000256" key="3">
    <source>
        <dbReference type="ARBA" id="ARBA00023054"/>
    </source>
</evidence>
<keyword evidence="3 5" id="KW-0175">Coiled coil</keyword>
<dbReference type="PANTHER" id="PTHR30563:SF0">
    <property type="entry name" value="DNA RECOMBINATION PROTEIN RMUC"/>
    <property type="match status" value="1"/>
</dbReference>
<evidence type="ECO:0000313" key="8">
    <source>
        <dbReference type="Proteomes" id="UP000238157"/>
    </source>
</evidence>
<keyword evidence="6" id="KW-0472">Membrane</keyword>
<dbReference type="AlphaFoldDB" id="A0A2T0WV19"/>
<feature type="coiled-coil region" evidence="5">
    <location>
        <begin position="102"/>
        <end position="136"/>
    </location>
</feature>
<evidence type="ECO:0000256" key="4">
    <source>
        <dbReference type="ARBA" id="ARBA00023172"/>
    </source>
</evidence>
<dbReference type="Pfam" id="PF02646">
    <property type="entry name" value="RmuC"/>
    <property type="match status" value="1"/>
</dbReference>
<dbReference type="OrthoDB" id="370725at2"/>
<protein>
    <submittedName>
        <fullName evidence="7">DNA recombination protein RmuC</fullName>
    </submittedName>
</protein>
<dbReference type="Proteomes" id="UP000238157">
    <property type="component" value="Unassembled WGS sequence"/>
</dbReference>
<dbReference type="InterPro" id="IPR003798">
    <property type="entry name" value="DNA_recombination_RmuC"/>
</dbReference>
<accession>A0A2T0WV19</accession>
<dbReference type="PANTHER" id="PTHR30563">
    <property type="entry name" value="DNA RECOMBINATION PROTEIN RMUC"/>
    <property type="match status" value="1"/>
</dbReference>
<evidence type="ECO:0000256" key="5">
    <source>
        <dbReference type="SAM" id="Coils"/>
    </source>
</evidence>
<dbReference type="GO" id="GO:0006310">
    <property type="term" value="P:DNA recombination"/>
    <property type="evidence" value="ECO:0007669"/>
    <property type="project" value="UniProtKB-KW"/>
</dbReference>